<proteinExistence type="predicted"/>
<comment type="caution">
    <text evidence="1">The sequence shown here is derived from an EMBL/GenBank/DDBJ whole genome shotgun (WGS) entry which is preliminary data.</text>
</comment>
<dbReference type="AlphaFoldDB" id="A0A2S9YSD0"/>
<gene>
    <name evidence="1" type="ORF">ENSA7_23880</name>
</gene>
<protein>
    <submittedName>
        <fullName evidence="1">Uncharacterized protein</fullName>
    </submittedName>
</protein>
<evidence type="ECO:0000313" key="2">
    <source>
        <dbReference type="Proteomes" id="UP000238823"/>
    </source>
</evidence>
<sequence>MVSPVQAPGDAYDVARRLAVLPEPEMRAAALCELLLARDPEAAAWLLDALATAGRAGGPPYDLSLLAAIDLAGSERLPYADRRAIFEAAERQGLESCKELLFSTHAEELDEVAAAPRPLVPGTRPLTLGERKSLARTWKRDVLERLLVDPHVDVVELLLRNPRLTEDDVLRIATARRASPAVLRIVLLNRRWNCRARVRRALIRNPNLPEAASLRLVGLLNRVELRELGRDHTLPERVGEAIRRRLARPQ</sequence>
<dbReference type="Proteomes" id="UP000238823">
    <property type="component" value="Unassembled WGS sequence"/>
</dbReference>
<name>A0A2S9YSD0_9BACT</name>
<organism evidence="1 2">
    <name type="scientific">Enhygromyxa salina</name>
    <dbReference type="NCBI Taxonomy" id="215803"/>
    <lineage>
        <taxon>Bacteria</taxon>
        <taxon>Pseudomonadati</taxon>
        <taxon>Myxococcota</taxon>
        <taxon>Polyangia</taxon>
        <taxon>Nannocystales</taxon>
        <taxon>Nannocystaceae</taxon>
        <taxon>Enhygromyxa</taxon>
    </lineage>
</organism>
<dbReference type="OrthoDB" id="5381711at2"/>
<dbReference type="EMBL" id="PVNL01000047">
    <property type="protein sequence ID" value="PRQ07949.1"/>
    <property type="molecule type" value="Genomic_DNA"/>
</dbReference>
<evidence type="ECO:0000313" key="1">
    <source>
        <dbReference type="EMBL" id="PRQ07949.1"/>
    </source>
</evidence>
<reference evidence="1 2" key="1">
    <citation type="submission" date="2018-03" db="EMBL/GenBank/DDBJ databases">
        <title>Draft Genome Sequences of the Obligatory Marine Myxobacteria Enhygromyxa salina SWB007.</title>
        <authorList>
            <person name="Poehlein A."/>
            <person name="Moghaddam J.A."/>
            <person name="Harms H."/>
            <person name="Alanjari M."/>
            <person name="Koenig G.M."/>
            <person name="Daniel R."/>
            <person name="Schaeberle T.F."/>
        </authorList>
    </citation>
    <scope>NUCLEOTIDE SEQUENCE [LARGE SCALE GENOMIC DNA]</scope>
    <source>
        <strain evidence="1 2">SWB007</strain>
    </source>
</reference>
<accession>A0A2S9YSD0</accession>
<dbReference type="RefSeq" id="WP_106089411.1">
    <property type="nucleotide sequence ID" value="NZ_PVNL01000047.1"/>
</dbReference>